<dbReference type="Proteomes" id="UP000606172">
    <property type="component" value="Unassembled WGS sequence"/>
</dbReference>
<dbReference type="RefSeq" id="WP_204021872.1">
    <property type="nucleotide sequence ID" value="NZ_BOOW01000007.1"/>
</dbReference>
<organism evidence="1 2">
    <name type="scientific">Sinosporangium siamense</name>
    <dbReference type="NCBI Taxonomy" id="1367973"/>
    <lineage>
        <taxon>Bacteria</taxon>
        <taxon>Bacillati</taxon>
        <taxon>Actinomycetota</taxon>
        <taxon>Actinomycetes</taxon>
        <taxon>Streptosporangiales</taxon>
        <taxon>Streptosporangiaceae</taxon>
        <taxon>Sinosporangium</taxon>
    </lineage>
</organism>
<proteinExistence type="predicted"/>
<keyword evidence="2" id="KW-1185">Reference proteome</keyword>
<protein>
    <submittedName>
        <fullName evidence="1">Uncharacterized protein</fullName>
    </submittedName>
</protein>
<dbReference type="AlphaFoldDB" id="A0A919RC66"/>
<reference evidence="1" key="1">
    <citation type="submission" date="2021-01" db="EMBL/GenBank/DDBJ databases">
        <title>Whole genome shotgun sequence of Sinosporangium siamense NBRC 109515.</title>
        <authorList>
            <person name="Komaki H."/>
            <person name="Tamura T."/>
        </authorList>
    </citation>
    <scope>NUCLEOTIDE SEQUENCE</scope>
    <source>
        <strain evidence="1">NBRC 109515</strain>
    </source>
</reference>
<accession>A0A919RC66</accession>
<sequence length="148" mass="16219">MAIPTKGSRPITVDGAAYRWRVRRKATYCQGNGWGPMTFAVEAAGRPGRVLLVVLPWSRPDAWLGGRTMAVRPALVAAVIRTALERGWEPRRAGRAFTLDLDEDDLADVMGGQPSCRVAFTAPTCSVSPQHLTEQGRNRNIQQVSPLH</sequence>
<dbReference type="EMBL" id="BOOW01000007">
    <property type="protein sequence ID" value="GII90982.1"/>
    <property type="molecule type" value="Genomic_DNA"/>
</dbReference>
<name>A0A919RC66_9ACTN</name>
<gene>
    <name evidence="1" type="ORF">Ssi02_12130</name>
</gene>
<comment type="caution">
    <text evidence="1">The sequence shown here is derived from an EMBL/GenBank/DDBJ whole genome shotgun (WGS) entry which is preliminary data.</text>
</comment>
<evidence type="ECO:0000313" key="2">
    <source>
        <dbReference type="Proteomes" id="UP000606172"/>
    </source>
</evidence>
<evidence type="ECO:0000313" key="1">
    <source>
        <dbReference type="EMBL" id="GII90982.1"/>
    </source>
</evidence>